<dbReference type="AlphaFoldDB" id="A0A4V5NCU4"/>
<keyword evidence="2" id="KW-1185">Reference proteome</keyword>
<gene>
    <name evidence="1" type="ORF">B0A55_10816</name>
</gene>
<accession>A0A4V5NCU4</accession>
<organism evidence="1 2">
    <name type="scientific">Friedmanniomyces simplex</name>
    <dbReference type="NCBI Taxonomy" id="329884"/>
    <lineage>
        <taxon>Eukaryota</taxon>
        <taxon>Fungi</taxon>
        <taxon>Dikarya</taxon>
        <taxon>Ascomycota</taxon>
        <taxon>Pezizomycotina</taxon>
        <taxon>Dothideomycetes</taxon>
        <taxon>Dothideomycetidae</taxon>
        <taxon>Mycosphaerellales</taxon>
        <taxon>Teratosphaeriaceae</taxon>
        <taxon>Friedmanniomyces</taxon>
    </lineage>
</organism>
<dbReference type="Proteomes" id="UP000309340">
    <property type="component" value="Unassembled WGS sequence"/>
</dbReference>
<comment type="caution">
    <text evidence="1">The sequence shown here is derived from an EMBL/GenBank/DDBJ whole genome shotgun (WGS) entry which is preliminary data.</text>
</comment>
<proteinExistence type="predicted"/>
<protein>
    <submittedName>
        <fullName evidence="1">Uncharacterized protein</fullName>
    </submittedName>
</protein>
<sequence length="192" mass="21617">MPPELRNNIYELVFEAPTGEIDLLKATPPSKSLLLACRQIYEEAKGLYRTAYKGFWSDSRFVFHAQMKALEHPVGFSEQDLTHVRHLTCFFPLQAILDILGLGHLAHLRQNPLLGFERLASVQWKCVSADGQACAPGFRFTVTMKADSSYLSYIAPSVWRGLDHGEGFRTITKEEMGALVGFPLKMKEERAA</sequence>
<reference evidence="1 2" key="1">
    <citation type="submission" date="2017-03" db="EMBL/GenBank/DDBJ databases">
        <title>Genomes of endolithic fungi from Antarctica.</title>
        <authorList>
            <person name="Coleine C."/>
            <person name="Masonjones S."/>
            <person name="Stajich J.E."/>
        </authorList>
    </citation>
    <scope>NUCLEOTIDE SEQUENCE [LARGE SCALE GENOMIC DNA]</scope>
    <source>
        <strain evidence="1 2">CCFEE 5184</strain>
    </source>
</reference>
<evidence type="ECO:0000313" key="1">
    <source>
        <dbReference type="EMBL" id="TKA60699.1"/>
    </source>
</evidence>
<evidence type="ECO:0000313" key="2">
    <source>
        <dbReference type="Proteomes" id="UP000309340"/>
    </source>
</evidence>
<dbReference type="OrthoDB" id="5413827at2759"/>
<name>A0A4V5NCU4_9PEZI</name>
<dbReference type="EMBL" id="NAJQ01001330">
    <property type="protein sequence ID" value="TKA60699.1"/>
    <property type="molecule type" value="Genomic_DNA"/>
</dbReference>